<dbReference type="InterPro" id="IPR006076">
    <property type="entry name" value="FAD-dep_OxRdtase"/>
</dbReference>
<accession>A0A7U4SSV1</accession>
<dbReference type="InterPro" id="IPR036188">
    <property type="entry name" value="FAD/NAD-bd_sf"/>
</dbReference>
<dbReference type="Proteomes" id="UP000594943">
    <property type="component" value="Chromosome 1"/>
</dbReference>
<organism evidence="2 3">
    <name type="scientific">Burkholderia humptydooensis</name>
    <dbReference type="NCBI Taxonomy" id="430531"/>
    <lineage>
        <taxon>Bacteria</taxon>
        <taxon>Pseudomonadati</taxon>
        <taxon>Pseudomonadota</taxon>
        <taxon>Betaproteobacteria</taxon>
        <taxon>Burkholderiales</taxon>
        <taxon>Burkholderiaceae</taxon>
        <taxon>Burkholderia</taxon>
        <taxon>pseudomallei group</taxon>
    </lineage>
</organism>
<reference evidence="2 3" key="1">
    <citation type="submission" date="2020-12" db="EMBL/GenBank/DDBJ databases">
        <title>FDA dAtabase for Regulatory Grade micrObial Sequences (FDA-ARGOS): Supporting development and validation of Infectious Disease Dx tests.</title>
        <authorList>
            <person name="Nelson B."/>
            <person name="Plummer A."/>
            <person name="Tallon L."/>
            <person name="Sadzewicz L."/>
            <person name="Zhao X."/>
            <person name="Boylan J."/>
            <person name="Ott S."/>
            <person name="Bowen H."/>
            <person name="Vavikolanu K."/>
            <person name="Mehta A."/>
            <person name="Aluvathingal J."/>
            <person name="Nadendla S."/>
            <person name="Myers T."/>
            <person name="Yan Y."/>
            <person name="Sichtig H."/>
        </authorList>
    </citation>
    <scope>NUCLEOTIDE SEQUENCE [LARGE SCALE GENOMIC DNA]</scope>
    <source>
        <strain evidence="2 3">FDAARGOS_899</strain>
    </source>
</reference>
<keyword evidence="1" id="KW-0560">Oxidoreductase</keyword>
<name>A0A7U4SSV1_9BURK</name>
<gene>
    <name evidence="2" type="ORF">I6G56_07435</name>
</gene>
<dbReference type="GO" id="GO:0005737">
    <property type="term" value="C:cytoplasm"/>
    <property type="evidence" value="ECO:0007669"/>
    <property type="project" value="TreeGrafter"/>
</dbReference>
<protein>
    <submittedName>
        <fullName evidence="2">FAD-binding oxidoreductase</fullName>
    </submittedName>
</protein>
<evidence type="ECO:0000313" key="3">
    <source>
        <dbReference type="Proteomes" id="UP000594943"/>
    </source>
</evidence>
<dbReference type="Gene3D" id="3.50.50.60">
    <property type="entry name" value="FAD/NAD(P)-binding domain"/>
    <property type="match status" value="1"/>
</dbReference>
<proteinExistence type="predicted"/>
<dbReference type="SUPFAM" id="SSF51905">
    <property type="entry name" value="FAD/NAD(P)-binding domain"/>
    <property type="match status" value="1"/>
</dbReference>
<dbReference type="AlphaFoldDB" id="A0A7U4SSV1"/>
<dbReference type="Gene3D" id="3.30.9.10">
    <property type="entry name" value="D-Amino Acid Oxidase, subunit A, domain 2"/>
    <property type="match status" value="1"/>
</dbReference>
<evidence type="ECO:0000256" key="1">
    <source>
        <dbReference type="ARBA" id="ARBA00023002"/>
    </source>
</evidence>
<accession>A0A7T2U3A5</accession>
<dbReference type="GO" id="GO:0016491">
    <property type="term" value="F:oxidoreductase activity"/>
    <property type="evidence" value="ECO:0007669"/>
    <property type="project" value="UniProtKB-KW"/>
</dbReference>
<evidence type="ECO:0000313" key="2">
    <source>
        <dbReference type="EMBL" id="QPS44903.1"/>
    </source>
</evidence>
<dbReference type="RefSeq" id="WP_045554861.1">
    <property type="nucleotide sequence ID" value="NZ_CP013380.1"/>
</dbReference>
<dbReference type="EMBL" id="CP065686">
    <property type="protein sequence ID" value="QPS44903.1"/>
    <property type="molecule type" value="Genomic_DNA"/>
</dbReference>
<dbReference type="PANTHER" id="PTHR13847">
    <property type="entry name" value="SARCOSINE DEHYDROGENASE-RELATED"/>
    <property type="match status" value="1"/>
</dbReference>
<dbReference type="KEGG" id="bhg:I6G56_07435"/>
<sequence>METADVVVVGAGIIGLSTGYWLAKSGAKVVVVDKGRVAWEASGRATGFLSLRGETPIEAPLAAEAEKYWNGLDEELGYPTEWRPEGRLWVASSPEEWEELQETYKVFSTTQFPFRLVDGDEARSIVPCLSEKVIGGIHTTRSGHANPQRSSQAFAWAFKDRGGVIRENNPVIAITTEAGKVTGVQTAAGYISAPVVINCAGVGTGHIARMVGANVPVAAVRLEAMVTAPLPPLFGVAMVGNGLSLRQTRRGNIHFNGGPHEWIDVDLTSEPAKPNTAIVRNVARRLAELLPSISNIPLLRCWAGIVDVTPDQATVIDRVGSIDGMYIATASGHGFGLAPVIGRALADLAQTGRTDLPISELGLSRFGDVPADWRKRRDWHAGAYNT</sequence>
<dbReference type="Pfam" id="PF01266">
    <property type="entry name" value="DAO"/>
    <property type="match status" value="1"/>
</dbReference>